<gene>
    <name evidence="2" type="primary">rmlD_2</name>
    <name evidence="2" type="ORF">K239x_02510</name>
</gene>
<name>A0A517NMK3_9BACT</name>
<sequence length="388" mass="42931">MKTKKQVKYRDIFDLVRLPVTFIGRFQPVILTRPTGPMPIQTSTTAAPPLPMLVTGIAGVPGYNAFHYFRSLYGDQVIGVRQASMWPLSGDGIVPCEVENSDEVKQLWDRYQFKSLLNCAGSCRLKSCELDPAMAHRVNVTGTENMIAQATRYDAAVIHLSIDLVFAGRDGGHYDEDDEPDPVTIYGSKMVLAEQIVRNERPDASILRISLPMGISFNGHAGAVDWIASRFKQEKPATLYFDEVRTPTYSDCMNRLFAKLFATPLPGTFHAGGPRRLSLYEIAQIVSVVGGYDPQLLQGCARIEAGPMPPRAGNVTMNSAKLSAALGYQPFDAWPADGDLVPTERDWHLEEASRFDGSAKAVHRLLYCNPINPGLVPPSREEIWNGRF</sequence>
<dbReference type="GO" id="GO:0008831">
    <property type="term" value="F:dTDP-4-dehydrorhamnose reductase activity"/>
    <property type="evidence" value="ECO:0007669"/>
    <property type="project" value="UniProtKB-EC"/>
</dbReference>
<reference evidence="2 3" key="1">
    <citation type="submission" date="2019-02" db="EMBL/GenBank/DDBJ databases">
        <title>Deep-cultivation of Planctomycetes and their phenomic and genomic characterization uncovers novel biology.</title>
        <authorList>
            <person name="Wiegand S."/>
            <person name="Jogler M."/>
            <person name="Boedeker C."/>
            <person name="Pinto D."/>
            <person name="Vollmers J."/>
            <person name="Rivas-Marin E."/>
            <person name="Kohn T."/>
            <person name="Peeters S.H."/>
            <person name="Heuer A."/>
            <person name="Rast P."/>
            <person name="Oberbeckmann S."/>
            <person name="Bunk B."/>
            <person name="Jeske O."/>
            <person name="Meyerdierks A."/>
            <person name="Storesund J.E."/>
            <person name="Kallscheuer N."/>
            <person name="Luecker S."/>
            <person name="Lage O.M."/>
            <person name="Pohl T."/>
            <person name="Merkel B.J."/>
            <person name="Hornburger P."/>
            <person name="Mueller R.-W."/>
            <person name="Bruemmer F."/>
            <person name="Labrenz M."/>
            <person name="Spormann A.M."/>
            <person name="Op den Camp H."/>
            <person name="Overmann J."/>
            <person name="Amann R."/>
            <person name="Jetten M.S.M."/>
            <person name="Mascher T."/>
            <person name="Medema M.H."/>
            <person name="Devos D.P."/>
            <person name="Kaster A.-K."/>
            <person name="Ovreas L."/>
            <person name="Rohde M."/>
            <person name="Galperin M.Y."/>
            <person name="Jogler C."/>
        </authorList>
    </citation>
    <scope>NUCLEOTIDE SEQUENCE [LARGE SCALE GENOMIC DNA]</scope>
    <source>
        <strain evidence="2 3">K23_9</strain>
    </source>
</reference>
<dbReference type="Gene3D" id="3.40.50.720">
    <property type="entry name" value="NAD(P)-binding Rossmann-like Domain"/>
    <property type="match status" value="1"/>
</dbReference>
<dbReference type="SUPFAM" id="SSF51735">
    <property type="entry name" value="NAD(P)-binding Rossmann-fold domains"/>
    <property type="match status" value="1"/>
</dbReference>
<dbReference type="InterPro" id="IPR029903">
    <property type="entry name" value="RmlD-like-bd"/>
</dbReference>
<keyword evidence="2" id="KW-0560">Oxidoreductase</keyword>
<dbReference type="Proteomes" id="UP000319817">
    <property type="component" value="Chromosome"/>
</dbReference>
<organism evidence="2 3">
    <name type="scientific">Stieleria marina</name>
    <dbReference type="NCBI Taxonomy" id="1930275"/>
    <lineage>
        <taxon>Bacteria</taxon>
        <taxon>Pseudomonadati</taxon>
        <taxon>Planctomycetota</taxon>
        <taxon>Planctomycetia</taxon>
        <taxon>Pirellulales</taxon>
        <taxon>Pirellulaceae</taxon>
        <taxon>Stieleria</taxon>
    </lineage>
</organism>
<protein>
    <submittedName>
        <fullName evidence="2">dTDP-4-dehydrorhamnose reductase</fullName>
        <ecNumber evidence="2">1.1.1.133</ecNumber>
    </submittedName>
</protein>
<dbReference type="InterPro" id="IPR036291">
    <property type="entry name" value="NAD(P)-bd_dom_sf"/>
</dbReference>
<dbReference type="PANTHER" id="PTHR43242">
    <property type="entry name" value="NAD(P)-BINDING ROSSMANN-FOLD SUPERFAMILY PROTEIN"/>
    <property type="match status" value="1"/>
</dbReference>
<evidence type="ECO:0000313" key="2">
    <source>
        <dbReference type="EMBL" id="QDT08313.1"/>
    </source>
</evidence>
<dbReference type="PANTHER" id="PTHR43242:SF1">
    <property type="entry name" value="NAD(P)-BINDING ROSSMANN-FOLD SUPERFAMILY PROTEIN"/>
    <property type="match status" value="1"/>
</dbReference>
<evidence type="ECO:0000313" key="3">
    <source>
        <dbReference type="Proteomes" id="UP000319817"/>
    </source>
</evidence>
<dbReference type="Pfam" id="PF04321">
    <property type="entry name" value="RmlD_sub_bind"/>
    <property type="match status" value="1"/>
</dbReference>
<dbReference type="EMBL" id="CP036526">
    <property type="protein sequence ID" value="QDT08313.1"/>
    <property type="molecule type" value="Genomic_DNA"/>
</dbReference>
<dbReference type="AlphaFoldDB" id="A0A517NMK3"/>
<evidence type="ECO:0000259" key="1">
    <source>
        <dbReference type="Pfam" id="PF04321"/>
    </source>
</evidence>
<accession>A0A517NMK3</accession>
<proteinExistence type="predicted"/>
<feature type="domain" description="RmlD-like substrate binding" evidence="1">
    <location>
        <begin position="53"/>
        <end position="330"/>
    </location>
</feature>
<keyword evidence="3" id="KW-1185">Reference proteome</keyword>
<dbReference type="EC" id="1.1.1.133" evidence="2"/>